<dbReference type="InterPro" id="IPR001492">
    <property type="entry name" value="Flagellin"/>
</dbReference>
<comment type="similarity">
    <text evidence="3">Belongs to the bacterial flagellin family.</text>
</comment>
<organism evidence="8 9">
    <name type="scientific">Cycloclasticus pugetii</name>
    <dbReference type="NCBI Taxonomy" id="34068"/>
    <lineage>
        <taxon>Bacteria</taxon>
        <taxon>Pseudomonadati</taxon>
        <taxon>Pseudomonadota</taxon>
        <taxon>Gammaproteobacteria</taxon>
        <taxon>Thiotrichales</taxon>
        <taxon>Piscirickettsiaceae</taxon>
        <taxon>Cycloclasticus</taxon>
    </lineage>
</organism>
<dbReference type="PANTHER" id="PTHR42792:SF1">
    <property type="entry name" value="FLAGELLAR HOOK-ASSOCIATED PROTEIN 3"/>
    <property type="match status" value="1"/>
</dbReference>
<keyword evidence="5" id="KW-0975">Bacterial flagellum</keyword>
<evidence type="ECO:0000256" key="4">
    <source>
        <dbReference type="ARBA" id="ARBA00022525"/>
    </source>
</evidence>
<keyword evidence="4" id="KW-0964">Secreted</keyword>
<keyword evidence="8" id="KW-0969">Cilium</keyword>
<dbReference type="AlphaFoldDB" id="A0AB33Z3A2"/>
<sequence>MVDRISTSLAQQLGINAIMFQQAQVNQAQQQISLGKRILTPSDDPSGAAQVLDFNQSISRITQFQTNINYAENRLSLSDTTLQSVTNSLHRVRELAVQGYNDTNTAADRQSIANEMFQRLDEMVALANTKDANGDYLYSGFKGQTQAVTGSAATGVFSFQGDQGQRLIQIGENRTVSDNNSGAELFFNLQDKNGNAEDVFTTLYSLATDLATNRPAVEETELTFNSVPLDAQSMTINGINYEFDDGTGPAIAPPSIAVDISAAVTGDDVAALLNAAVASNDSTVDLDQTNNTLRIIANTPGEGELAIDVSLTSAASATNVSIPLYDHLDQLDTALNRVLDVRSQIGARLNALDSQQETNQDFLLNLQSAKSQVEDLDMAEAISRFNLQIVSLQAAQQSFVKVQNLSLFNLL</sequence>
<dbReference type="GO" id="GO:0071973">
    <property type="term" value="P:bacterial-type flagellum-dependent cell motility"/>
    <property type="evidence" value="ECO:0007669"/>
    <property type="project" value="InterPro"/>
</dbReference>
<dbReference type="RefSeq" id="WP_015006211.1">
    <property type="nucleotide sequence ID" value="NZ_JBLIAD010000007.1"/>
</dbReference>
<protein>
    <submittedName>
        <fullName evidence="8">Flagellin-like protein</fullName>
    </submittedName>
</protein>
<keyword evidence="9" id="KW-1185">Reference proteome</keyword>
<evidence type="ECO:0000256" key="5">
    <source>
        <dbReference type="ARBA" id="ARBA00023143"/>
    </source>
</evidence>
<comment type="caution">
    <text evidence="8">The sequence shown here is derived from an EMBL/GenBank/DDBJ whole genome shotgun (WGS) entry which is preliminary data.</text>
</comment>
<keyword evidence="8" id="KW-0966">Cell projection</keyword>
<feature type="domain" description="Flagellin N-terminal" evidence="6">
    <location>
        <begin position="5"/>
        <end position="140"/>
    </location>
</feature>
<dbReference type="GO" id="GO:0009424">
    <property type="term" value="C:bacterial-type flagellum hook"/>
    <property type="evidence" value="ECO:0007669"/>
    <property type="project" value="InterPro"/>
</dbReference>
<gene>
    <name evidence="8" type="ORF">L196_04416</name>
</gene>
<proteinExistence type="inferred from homology"/>
<dbReference type="Gene3D" id="1.20.1330.10">
    <property type="entry name" value="f41 fragment of flagellin, N-terminal domain"/>
    <property type="match status" value="1"/>
</dbReference>
<name>A0AB33Z3A2_9GAMM</name>
<comment type="subcellular location">
    <subcellularLocation>
        <location evidence="1">Bacterial flagellum</location>
    </subcellularLocation>
    <subcellularLocation>
        <location evidence="2">Secreted</location>
    </subcellularLocation>
</comment>
<dbReference type="InterPro" id="IPR046358">
    <property type="entry name" value="Flagellin_C"/>
</dbReference>
<feature type="domain" description="Flagellin C-terminal" evidence="7">
    <location>
        <begin position="328"/>
        <end position="411"/>
    </location>
</feature>
<dbReference type="Pfam" id="PF00700">
    <property type="entry name" value="Flagellin_C"/>
    <property type="match status" value="1"/>
</dbReference>
<evidence type="ECO:0000313" key="9">
    <source>
        <dbReference type="Proteomes" id="UP000015462"/>
    </source>
</evidence>
<dbReference type="GO" id="GO:0005198">
    <property type="term" value="F:structural molecule activity"/>
    <property type="evidence" value="ECO:0007669"/>
    <property type="project" value="InterPro"/>
</dbReference>
<dbReference type="NCBIfam" id="TIGR02550">
    <property type="entry name" value="flagell_flgL"/>
    <property type="match status" value="1"/>
</dbReference>
<evidence type="ECO:0000259" key="6">
    <source>
        <dbReference type="Pfam" id="PF00669"/>
    </source>
</evidence>
<accession>A0AB33Z3A2</accession>
<keyword evidence="8" id="KW-0282">Flagellum</keyword>
<dbReference type="SUPFAM" id="SSF64518">
    <property type="entry name" value="Phase 1 flagellin"/>
    <property type="match status" value="1"/>
</dbReference>
<dbReference type="EMBL" id="ASHL01000002">
    <property type="protein sequence ID" value="EPD13750.1"/>
    <property type="molecule type" value="Genomic_DNA"/>
</dbReference>
<evidence type="ECO:0000256" key="3">
    <source>
        <dbReference type="ARBA" id="ARBA00005709"/>
    </source>
</evidence>
<dbReference type="Proteomes" id="UP000015462">
    <property type="component" value="Unassembled WGS sequence"/>
</dbReference>
<reference evidence="8 9" key="1">
    <citation type="journal article" date="2013" name="Genome Announc.">
        <title>Genome Sequence of the Pyrene- and Fluoranthene-Degrading Bacterium Cycloclasticus sp. Strain PY97M.</title>
        <authorList>
            <person name="Cui Z."/>
            <person name="Xu G."/>
            <person name="Li Q."/>
            <person name="Gao W."/>
            <person name="Zheng L."/>
        </authorList>
    </citation>
    <scope>NUCLEOTIDE SEQUENCE [LARGE SCALE GENOMIC DNA]</scope>
    <source>
        <strain evidence="8 9">PY97M</strain>
    </source>
</reference>
<dbReference type="InterPro" id="IPR001029">
    <property type="entry name" value="Flagellin_N"/>
</dbReference>
<dbReference type="Pfam" id="PF00669">
    <property type="entry name" value="Flagellin_N"/>
    <property type="match status" value="1"/>
</dbReference>
<dbReference type="PANTHER" id="PTHR42792">
    <property type="entry name" value="FLAGELLIN"/>
    <property type="match status" value="1"/>
</dbReference>
<evidence type="ECO:0000256" key="2">
    <source>
        <dbReference type="ARBA" id="ARBA00004613"/>
    </source>
</evidence>
<evidence type="ECO:0000313" key="8">
    <source>
        <dbReference type="EMBL" id="EPD13750.1"/>
    </source>
</evidence>
<evidence type="ECO:0000259" key="7">
    <source>
        <dbReference type="Pfam" id="PF00700"/>
    </source>
</evidence>
<dbReference type="InterPro" id="IPR013384">
    <property type="entry name" value="Flagell_FlgL"/>
</dbReference>
<evidence type="ECO:0000256" key="1">
    <source>
        <dbReference type="ARBA" id="ARBA00004365"/>
    </source>
</evidence>
<dbReference type="PRINTS" id="PR00207">
    <property type="entry name" value="FLAGELLIN"/>
</dbReference>
<dbReference type="GO" id="GO:0005576">
    <property type="term" value="C:extracellular region"/>
    <property type="evidence" value="ECO:0007669"/>
    <property type="project" value="UniProtKB-SubCell"/>
</dbReference>